<evidence type="ECO:0000256" key="1">
    <source>
        <dbReference type="SAM" id="MobiDB-lite"/>
    </source>
</evidence>
<protein>
    <submittedName>
        <fullName evidence="2">Uncharacterized protein</fullName>
    </submittedName>
</protein>
<dbReference type="AlphaFoldDB" id="S9THS6"/>
<sequence length="116" mass="13565">MARKNNEDGKLKFFFFLGEVICVFFSISKDAEKRKETEVMRKRKTFFLTEQGYIASENKNQITSETKKNEHKNSKKKKKACMEANGVGVRSIRYTKSKRRQQRPEVIGCKARSMVC</sequence>
<organism evidence="2 3">
    <name type="scientific">Strigomonas culicis</name>
    <dbReference type="NCBI Taxonomy" id="28005"/>
    <lineage>
        <taxon>Eukaryota</taxon>
        <taxon>Discoba</taxon>
        <taxon>Euglenozoa</taxon>
        <taxon>Kinetoplastea</taxon>
        <taxon>Metakinetoplastina</taxon>
        <taxon>Trypanosomatida</taxon>
        <taxon>Trypanosomatidae</taxon>
        <taxon>Strigomonadinae</taxon>
        <taxon>Strigomonas</taxon>
    </lineage>
</organism>
<proteinExistence type="predicted"/>
<feature type="region of interest" description="Disordered" evidence="1">
    <location>
        <begin position="58"/>
        <end position="82"/>
    </location>
</feature>
<keyword evidence="3" id="KW-1185">Reference proteome</keyword>
<evidence type="ECO:0000313" key="2">
    <source>
        <dbReference type="EMBL" id="EPY16454.1"/>
    </source>
</evidence>
<accession>S9THS6</accession>
<dbReference type="EMBL" id="ATMH01011153">
    <property type="protein sequence ID" value="EPY16454.1"/>
    <property type="molecule type" value="Genomic_DNA"/>
</dbReference>
<dbReference type="Proteomes" id="UP000015354">
    <property type="component" value="Unassembled WGS sequence"/>
</dbReference>
<evidence type="ECO:0000313" key="3">
    <source>
        <dbReference type="Proteomes" id="UP000015354"/>
    </source>
</evidence>
<gene>
    <name evidence="2" type="ORF">STCU_11247</name>
</gene>
<name>S9THS6_9TRYP</name>
<reference evidence="2 3" key="1">
    <citation type="journal article" date="2013" name="PLoS ONE">
        <title>Predicting the Proteins of Angomonas deanei, Strigomonas culicis and Their Respective Endosymbionts Reveals New Aspects of the Trypanosomatidae Family.</title>
        <authorList>
            <person name="Motta M.C."/>
            <person name="Martins A.C."/>
            <person name="de Souza S.S."/>
            <person name="Catta-Preta C.M."/>
            <person name="Silva R."/>
            <person name="Klein C.C."/>
            <person name="de Almeida L.G."/>
            <person name="de Lima Cunha O."/>
            <person name="Ciapina L.P."/>
            <person name="Brocchi M."/>
            <person name="Colabardini A.C."/>
            <person name="de Araujo Lima B."/>
            <person name="Machado C.R."/>
            <person name="de Almeida Soares C.M."/>
            <person name="Probst C.M."/>
            <person name="de Menezes C.B."/>
            <person name="Thompson C.E."/>
            <person name="Bartholomeu D.C."/>
            <person name="Gradia D.F."/>
            <person name="Pavoni D.P."/>
            <person name="Grisard E.C."/>
            <person name="Fantinatti-Garboggini F."/>
            <person name="Marchini F.K."/>
            <person name="Rodrigues-Luiz G.F."/>
            <person name="Wagner G."/>
            <person name="Goldman G.H."/>
            <person name="Fietto J.L."/>
            <person name="Elias M.C."/>
            <person name="Goldman M.H."/>
            <person name="Sagot M.F."/>
            <person name="Pereira M."/>
            <person name="Stoco P.H."/>
            <person name="de Mendonca-Neto R.P."/>
            <person name="Teixeira S.M."/>
            <person name="Maciel T.E."/>
            <person name="de Oliveira Mendes T.A."/>
            <person name="Urmenyi T.P."/>
            <person name="de Souza W."/>
            <person name="Schenkman S."/>
            <person name="de Vasconcelos A.T."/>
        </authorList>
    </citation>
    <scope>NUCLEOTIDE SEQUENCE [LARGE SCALE GENOMIC DNA]</scope>
</reference>
<comment type="caution">
    <text evidence="2">The sequence shown here is derived from an EMBL/GenBank/DDBJ whole genome shotgun (WGS) entry which is preliminary data.</text>
</comment>